<gene>
    <name evidence="7" type="ORF">GYMLUDRAFT_40365</name>
</gene>
<keyword evidence="5" id="KW-0408">Iron</keyword>
<dbReference type="InterPro" id="IPR042098">
    <property type="entry name" value="TauD-like_sf"/>
</dbReference>
<dbReference type="InterPro" id="IPR051323">
    <property type="entry name" value="AtsK-like"/>
</dbReference>
<evidence type="ECO:0000256" key="3">
    <source>
        <dbReference type="ARBA" id="ARBA00022964"/>
    </source>
</evidence>
<dbReference type="SUPFAM" id="SSF51197">
    <property type="entry name" value="Clavaminate synthase-like"/>
    <property type="match status" value="1"/>
</dbReference>
<dbReference type="GO" id="GO:0005737">
    <property type="term" value="C:cytoplasm"/>
    <property type="evidence" value="ECO:0007669"/>
    <property type="project" value="TreeGrafter"/>
</dbReference>
<dbReference type="GO" id="GO:0046872">
    <property type="term" value="F:metal ion binding"/>
    <property type="evidence" value="ECO:0007669"/>
    <property type="project" value="UniProtKB-KW"/>
</dbReference>
<evidence type="ECO:0000256" key="1">
    <source>
        <dbReference type="ARBA" id="ARBA00005896"/>
    </source>
</evidence>
<protein>
    <recommendedName>
        <fullName evidence="6">TauD/TfdA-like domain-containing protein</fullName>
    </recommendedName>
</protein>
<dbReference type="EMBL" id="KN834762">
    <property type="protein sequence ID" value="KIK64114.1"/>
    <property type="molecule type" value="Genomic_DNA"/>
</dbReference>
<keyword evidence="8" id="KW-1185">Reference proteome</keyword>
<keyword evidence="4" id="KW-0560">Oxidoreductase</keyword>
<dbReference type="PANTHER" id="PTHR30468">
    <property type="entry name" value="ALPHA-KETOGLUTARATE-DEPENDENT SULFONATE DIOXYGENASE"/>
    <property type="match status" value="1"/>
</dbReference>
<dbReference type="Pfam" id="PF02668">
    <property type="entry name" value="TauD"/>
    <property type="match status" value="1"/>
</dbReference>
<proteinExistence type="inferred from homology"/>
<evidence type="ECO:0000256" key="2">
    <source>
        <dbReference type="ARBA" id="ARBA00022723"/>
    </source>
</evidence>
<accession>A0A0D0CM36</accession>
<keyword evidence="2" id="KW-0479">Metal-binding</keyword>
<dbReference type="HOGENOM" id="CLU_036005_1_0_1"/>
<comment type="similarity">
    <text evidence="1">Belongs to the TfdA dioxygenase family.</text>
</comment>
<dbReference type="PANTHER" id="PTHR30468:SF10">
    <property type="entry name" value="TAUD_TFDA-LIKE DOMAIN-CONTAINING PROTEIN"/>
    <property type="match status" value="1"/>
</dbReference>
<evidence type="ECO:0000256" key="5">
    <source>
        <dbReference type="ARBA" id="ARBA00023004"/>
    </source>
</evidence>
<dbReference type="Proteomes" id="UP000053593">
    <property type="component" value="Unassembled WGS sequence"/>
</dbReference>
<reference evidence="7 8" key="1">
    <citation type="submission" date="2014-04" db="EMBL/GenBank/DDBJ databases">
        <title>Evolutionary Origins and Diversification of the Mycorrhizal Mutualists.</title>
        <authorList>
            <consortium name="DOE Joint Genome Institute"/>
            <consortium name="Mycorrhizal Genomics Consortium"/>
            <person name="Kohler A."/>
            <person name="Kuo A."/>
            <person name="Nagy L.G."/>
            <person name="Floudas D."/>
            <person name="Copeland A."/>
            <person name="Barry K.W."/>
            <person name="Cichocki N."/>
            <person name="Veneault-Fourrey C."/>
            <person name="LaButti K."/>
            <person name="Lindquist E.A."/>
            <person name="Lipzen A."/>
            <person name="Lundell T."/>
            <person name="Morin E."/>
            <person name="Murat C."/>
            <person name="Riley R."/>
            <person name="Ohm R."/>
            <person name="Sun H."/>
            <person name="Tunlid A."/>
            <person name="Henrissat B."/>
            <person name="Grigoriev I.V."/>
            <person name="Hibbett D.S."/>
            <person name="Martin F."/>
        </authorList>
    </citation>
    <scope>NUCLEOTIDE SEQUENCE [LARGE SCALE GENOMIC DNA]</scope>
    <source>
        <strain evidence="7 8">FD-317 M1</strain>
    </source>
</reference>
<name>A0A0D0CM36_9AGAR</name>
<evidence type="ECO:0000256" key="4">
    <source>
        <dbReference type="ARBA" id="ARBA00023002"/>
    </source>
</evidence>
<evidence type="ECO:0000313" key="7">
    <source>
        <dbReference type="EMBL" id="KIK64114.1"/>
    </source>
</evidence>
<dbReference type="OrthoDB" id="10257314at2759"/>
<keyword evidence="3" id="KW-0223">Dioxygenase</keyword>
<dbReference type="Gene3D" id="3.60.130.10">
    <property type="entry name" value="Clavaminate synthase-like"/>
    <property type="match status" value="1"/>
</dbReference>
<sequence>MVAAPSDSSSSRPASPSVSSDAIIGSWAQYSHYECEPHIGTHFDDSSVQLSAILKAPNADQLIKDLATLVSHRGVVFFSAQDLTVQEQLELGKRLGKLSGNPETSTLHRHPISEETPELGADVSVISSMGGIAKAGYREKTRASDGWHADISFERVPSDYSLLKMHTLPPTGGDTLWASGYEAYDKLSPAFQKFLEGLTAIHSGEIFNEYAKKFDLKINDPRGSPENCGTDLTAIHPVIRTNPVTGFKSVFVNKGFTKRIVELAPDESNNLLDYLFRHIAENHDFQVRYKWKLNDLAIWDNRSAFHTATHDYSAFRQGNRVVSIGEKPFFDPNSKSRREALGIPN</sequence>
<evidence type="ECO:0000313" key="8">
    <source>
        <dbReference type="Proteomes" id="UP000053593"/>
    </source>
</evidence>
<organism evidence="7 8">
    <name type="scientific">Collybiopsis luxurians FD-317 M1</name>
    <dbReference type="NCBI Taxonomy" id="944289"/>
    <lineage>
        <taxon>Eukaryota</taxon>
        <taxon>Fungi</taxon>
        <taxon>Dikarya</taxon>
        <taxon>Basidiomycota</taxon>
        <taxon>Agaricomycotina</taxon>
        <taxon>Agaricomycetes</taxon>
        <taxon>Agaricomycetidae</taxon>
        <taxon>Agaricales</taxon>
        <taxon>Marasmiineae</taxon>
        <taxon>Omphalotaceae</taxon>
        <taxon>Collybiopsis</taxon>
        <taxon>Collybiopsis luxurians</taxon>
    </lineage>
</organism>
<dbReference type="GO" id="GO:0016706">
    <property type="term" value="F:2-oxoglutarate-dependent dioxygenase activity"/>
    <property type="evidence" value="ECO:0007669"/>
    <property type="project" value="TreeGrafter"/>
</dbReference>
<feature type="domain" description="TauD/TfdA-like" evidence="6">
    <location>
        <begin position="47"/>
        <end position="314"/>
    </location>
</feature>
<dbReference type="AlphaFoldDB" id="A0A0D0CM36"/>
<evidence type="ECO:0000259" key="6">
    <source>
        <dbReference type="Pfam" id="PF02668"/>
    </source>
</evidence>
<dbReference type="InterPro" id="IPR003819">
    <property type="entry name" value="TauD/TfdA-like"/>
</dbReference>